<feature type="binding site" evidence="17">
    <location>
        <position position="32"/>
    </location>
    <ligand>
        <name>ATP</name>
        <dbReference type="ChEBI" id="CHEBI:30616"/>
    </ligand>
</feature>
<feature type="binding site" evidence="18">
    <location>
        <position position="32"/>
    </location>
    <ligand>
        <name>a divalent metal cation</name>
        <dbReference type="ChEBI" id="CHEBI:60240"/>
    </ligand>
</feature>
<evidence type="ECO:0000256" key="2">
    <source>
        <dbReference type="ARBA" id="ARBA00005967"/>
    </source>
</evidence>
<organism evidence="20 21">
    <name type="scientific">Adhaeretor mobilis</name>
    <dbReference type="NCBI Taxonomy" id="1930276"/>
    <lineage>
        <taxon>Bacteria</taxon>
        <taxon>Pseudomonadati</taxon>
        <taxon>Planctomycetota</taxon>
        <taxon>Planctomycetia</taxon>
        <taxon>Pirellulales</taxon>
        <taxon>Lacipirellulaceae</taxon>
        <taxon>Adhaeretor</taxon>
    </lineage>
</organism>
<evidence type="ECO:0000256" key="12">
    <source>
        <dbReference type="ARBA" id="ARBA00023136"/>
    </source>
</evidence>
<dbReference type="EMBL" id="CP036263">
    <property type="protein sequence ID" value="QDT01084.1"/>
    <property type="molecule type" value="Genomic_DNA"/>
</dbReference>
<dbReference type="GO" id="GO:0005524">
    <property type="term" value="F:ATP binding"/>
    <property type="evidence" value="ECO:0007669"/>
    <property type="project" value="UniProtKB-KW"/>
</dbReference>
<keyword evidence="5 20" id="KW-0808">Transferase</keyword>
<keyword evidence="14" id="KW-1208">Phospholipid metabolism</keyword>
<dbReference type="PANTHER" id="PTHR34299">
    <property type="entry name" value="DIACYLGLYCEROL KINASE"/>
    <property type="match status" value="1"/>
</dbReference>
<dbReference type="GO" id="GO:0036433">
    <property type="term" value="F:di-trans, poly-cis-undecaprenol kinase activity"/>
    <property type="evidence" value="ECO:0007669"/>
    <property type="project" value="UniProtKB-EC"/>
</dbReference>
<evidence type="ECO:0000256" key="4">
    <source>
        <dbReference type="ARBA" id="ARBA00022516"/>
    </source>
</evidence>
<keyword evidence="8 20" id="KW-0418">Kinase</keyword>
<evidence type="ECO:0000256" key="6">
    <source>
        <dbReference type="ARBA" id="ARBA00022692"/>
    </source>
</evidence>
<evidence type="ECO:0000256" key="7">
    <source>
        <dbReference type="ARBA" id="ARBA00022741"/>
    </source>
</evidence>
<evidence type="ECO:0000256" key="17">
    <source>
        <dbReference type="PIRSR" id="PIRSR600829-3"/>
    </source>
</evidence>
<evidence type="ECO:0000256" key="13">
    <source>
        <dbReference type="ARBA" id="ARBA00023209"/>
    </source>
</evidence>
<dbReference type="Proteomes" id="UP000319852">
    <property type="component" value="Chromosome"/>
</dbReference>
<keyword evidence="13" id="KW-0594">Phospholipid biosynthesis</keyword>
<feature type="active site" description="Proton acceptor" evidence="15">
    <location>
        <position position="73"/>
    </location>
</feature>
<dbReference type="GO" id="GO:0005886">
    <property type="term" value="C:plasma membrane"/>
    <property type="evidence" value="ECO:0007669"/>
    <property type="project" value="UniProtKB-SubCell"/>
</dbReference>
<evidence type="ECO:0000313" key="21">
    <source>
        <dbReference type="Proteomes" id="UP000319852"/>
    </source>
</evidence>
<protein>
    <submittedName>
        <fullName evidence="20">Undecaprenol kinase</fullName>
        <ecNumber evidence="20">2.7.1.66</ecNumber>
    </submittedName>
</protein>
<keyword evidence="18" id="KW-0460">Magnesium</keyword>
<feature type="binding site" evidence="18">
    <location>
        <position position="80"/>
    </location>
    <ligand>
        <name>a divalent metal cation</name>
        <dbReference type="ChEBI" id="CHEBI:60240"/>
    </ligand>
</feature>
<proteinExistence type="inferred from homology"/>
<comment type="similarity">
    <text evidence="2">Belongs to the bacterial diacylglycerol kinase family.</text>
</comment>
<feature type="binding site" evidence="16">
    <location>
        <position position="73"/>
    </location>
    <ligand>
        <name>substrate</name>
    </ligand>
</feature>
<dbReference type="Gene3D" id="1.10.287.3610">
    <property type="match status" value="1"/>
</dbReference>
<keyword evidence="9 17" id="KW-0067">ATP-binding</keyword>
<keyword evidence="11" id="KW-0443">Lipid metabolism</keyword>
<evidence type="ECO:0000313" key="20">
    <source>
        <dbReference type="EMBL" id="QDT01084.1"/>
    </source>
</evidence>
<gene>
    <name evidence="20" type="primary">dgkA</name>
    <name evidence="20" type="ORF">HG15A2_44260</name>
</gene>
<dbReference type="GO" id="GO:0008654">
    <property type="term" value="P:phospholipid biosynthetic process"/>
    <property type="evidence" value="ECO:0007669"/>
    <property type="project" value="UniProtKB-KW"/>
</dbReference>
<dbReference type="KEGG" id="amob:HG15A2_44260"/>
<dbReference type="PANTHER" id="PTHR34299:SF1">
    <property type="entry name" value="DIACYLGLYCEROL KINASE"/>
    <property type="match status" value="1"/>
</dbReference>
<evidence type="ECO:0000256" key="10">
    <source>
        <dbReference type="ARBA" id="ARBA00022989"/>
    </source>
</evidence>
<keyword evidence="7 17" id="KW-0547">Nucleotide-binding</keyword>
<keyword evidence="10 19" id="KW-1133">Transmembrane helix</keyword>
<keyword evidence="6 19" id="KW-0812">Transmembrane</keyword>
<dbReference type="InterPro" id="IPR000829">
    <property type="entry name" value="DAGK"/>
</dbReference>
<feature type="transmembrane region" description="Helical" evidence="19">
    <location>
        <begin position="33"/>
        <end position="50"/>
    </location>
</feature>
<keyword evidence="18" id="KW-0479">Metal-binding</keyword>
<dbReference type="OrthoDB" id="290917at2"/>
<evidence type="ECO:0000256" key="16">
    <source>
        <dbReference type="PIRSR" id="PIRSR600829-2"/>
    </source>
</evidence>
<evidence type="ECO:0000256" key="15">
    <source>
        <dbReference type="PIRSR" id="PIRSR600829-1"/>
    </source>
</evidence>
<dbReference type="AlphaFoldDB" id="A0A517N1R7"/>
<keyword evidence="4" id="KW-0444">Lipid biosynthesis</keyword>
<evidence type="ECO:0000256" key="1">
    <source>
        <dbReference type="ARBA" id="ARBA00004651"/>
    </source>
</evidence>
<dbReference type="Pfam" id="PF01219">
    <property type="entry name" value="DAGK_prokar"/>
    <property type="match status" value="1"/>
</dbReference>
<dbReference type="RefSeq" id="WP_145063020.1">
    <property type="nucleotide sequence ID" value="NZ_CP036263.1"/>
</dbReference>
<comment type="subcellular location">
    <subcellularLocation>
        <location evidence="1">Cell membrane</location>
        <topology evidence="1">Multi-pass membrane protein</topology>
    </subcellularLocation>
</comment>
<evidence type="ECO:0000256" key="8">
    <source>
        <dbReference type="ARBA" id="ARBA00022777"/>
    </source>
</evidence>
<feature type="binding site" evidence="16">
    <location>
        <position position="102"/>
    </location>
    <ligand>
        <name>substrate</name>
    </ligand>
</feature>
<dbReference type="EC" id="2.7.1.66" evidence="20"/>
<keyword evidence="12 19" id="KW-0472">Membrane</keyword>
<keyword evidence="3" id="KW-1003">Cell membrane</keyword>
<dbReference type="InterPro" id="IPR036945">
    <property type="entry name" value="DAGK_sf"/>
</dbReference>
<reference evidence="20 21" key="1">
    <citation type="submission" date="2019-02" db="EMBL/GenBank/DDBJ databases">
        <title>Deep-cultivation of Planctomycetes and their phenomic and genomic characterization uncovers novel biology.</title>
        <authorList>
            <person name="Wiegand S."/>
            <person name="Jogler M."/>
            <person name="Boedeker C."/>
            <person name="Pinto D."/>
            <person name="Vollmers J."/>
            <person name="Rivas-Marin E."/>
            <person name="Kohn T."/>
            <person name="Peeters S.H."/>
            <person name="Heuer A."/>
            <person name="Rast P."/>
            <person name="Oberbeckmann S."/>
            <person name="Bunk B."/>
            <person name="Jeske O."/>
            <person name="Meyerdierks A."/>
            <person name="Storesund J.E."/>
            <person name="Kallscheuer N."/>
            <person name="Luecker S."/>
            <person name="Lage O.M."/>
            <person name="Pohl T."/>
            <person name="Merkel B.J."/>
            <person name="Hornburger P."/>
            <person name="Mueller R.-W."/>
            <person name="Bruemmer F."/>
            <person name="Labrenz M."/>
            <person name="Spormann A.M."/>
            <person name="Op den Camp H."/>
            <person name="Overmann J."/>
            <person name="Amann R."/>
            <person name="Jetten M.S.M."/>
            <person name="Mascher T."/>
            <person name="Medema M.H."/>
            <person name="Devos D.P."/>
            <person name="Kaster A.-K."/>
            <person name="Ovreas L."/>
            <person name="Rohde M."/>
            <person name="Galperin M.Y."/>
            <person name="Jogler C."/>
        </authorList>
    </citation>
    <scope>NUCLEOTIDE SEQUENCE [LARGE SCALE GENOMIC DNA]</scope>
    <source>
        <strain evidence="20 21">HG15A2</strain>
    </source>
</reference>
<evidence type="ECO:0000256" key="3">
    <source>
        <dbReference type="ARBA" id="ARBA00022475"/>
    </source>
</evidence>
<sequence>MPSADNHHYESHSWLRKFTDAARGVKVAVRAEVSFFVHLFVTVLVVMLGLSLGLPKLSWCVLAICITGVLTAELFNSSIERLARAITQETNPEIRDALDMASGAVLVASIGSVVVGLVVLALPLWDRMAG</sequence>
<evidence type="ECO:0000256" key="11">
    <source>
        <dbReference type="ARBA" id="ARBA00023098"/>
    </source>
</evidence>
<evidence type="ECO:0000256" key="19">
    <source>
        <dbReference type="SAM" id="Phobius"/>
    </source>
</evidence>
<feature type="binding site" evidence="17">
    <location>
        <position position="80"/>
    </location>
    <ligand>
        <name>ATP</name>
        <dbReference type="ChEBI" id="CHEBI:30616"/>
    </ligand>
</feature>
<comment type="cofactor">
    <cofactor evidence="18">
        <name>Mg(2+)</name>
        <dbReference type="ChEBI" id="CHEBI:18420"/>
    </cofactor>
    <text evidence="18">Mn(2+), Zn(2+), Cd(2+) and Co(2+) support activity to lesser extents.</text>
</comment>
<dbReference type="GO" id="GO:0046872">
    <property type="term" value="F:metal ion binding"/>
    <property type="evidence" value="ECO:0007669"/>
    <property type="project" value="UniProtKB-KW"/>
</dbReference>
<feature type="transmembrane region" description="Helical" evidence="19">
    <location>
        <begin position="97"/>
        <end position="125"/>
    </location>
</feature>
<evidence type="ECO:0000256" key="5">
    <source>
        <dbReference type="ARBA" id="ARBA00022679"/>
    </source>
</evidence>
<keyword evidence="21" id="KW-1185">Reference proteome</keyword>
<evidence type="ECO:0000256" key="14">
    <source>
        <dbReference type="ARBA" id="ARBA00023264"/>
    </source>
</evidence>
<feature type="transmembrane region" description="Helical" evidence="19">
    <location>
        <begin position="56"/>
        <end position="76"/>
    </location>
</feature>
<evidence type="ECO:0000256" key="9">
    <source>
        <dbReference type="ARBA" id="ARBA00022840"/>
    </source>
</evidence>
<name>A0A517N1R7_9BACT</name>
<evidence type="ECO:0000256" key="18">
    <source>
        <dbReference type="PIRSR" id="PIRSR600829-4"/>
    </source>
</evidence>
<accession>A0A517N1R7</accession>
<dbReference type="CDD" id="cd14263">
    <property type="entry name" value="DAGK_IM_like"/>
    <property type="match status" value="1"/>
</dbReference>